<feature type="region of interest" description="Disordered" evidence="1">
    <location>
        <begin position="1"/>
        <end position="31"/>
    </location>
</feature>
<protein>
    <submittedName>
        <fullName evidence="2">Uncharacterized protein</fullName>
    </submittedName>
</protein>
<comment type="caution">
    <text evidence="2">The sequence shown here is derived from an EMBL/GenBank/DDBJ whole genome shotgun (WGS) entry which is preliminary data.</text>
</comment>
<evidence type="ECO:0000256" key="1">
    <source>
        <dbReference type="SAM" id="MobiDB-lite"/>
    </source>
</evidence>
<evidence type="ECO:0000313" key="3">
    <source>
        <dbReference type="Proteomes" id="UP000266673"/>
    </source>
</evidence>
<dbReference type="OrthoDB" id="2408471at2759"/>
<proteinExistence type="predicted"/>
<accession>A0A397UL76</accession>
<organism evidence="2 3">
    <name type="scientific">Gigaspora rosea</name>
    <dbReference type="NCBI Taxonomy" id="44941"/>
    <lineage>
        <taxon>Eukaryota</taxon>
        <taxon>Fungi</taxon>
        <taxon>Fungi incertae sedis</taxon>
        <taxon>Mucoromycota</taxon>
        <taxon>Glomeromycotina</taxon>
        <taxon>Glomeromycetes</taxon>
        <taxon>Diversisporales</taxon>
        <taxon>Gigasporaceae</taxon>
        <taxon>Gigaspora</taxon>
    </lineage>
</organism>
<evidence type="ECO:0000313" key="2">
    <source>
        <dbReference type="EMBL" id="RIB11005.1"/>
    </source>
</evidence>
<sequence>MSYPFNTSSHTINSDDEWDSDSLSEDIQDPENPVTWDFSKQIDEELSDEIQEIETINIPQLIKLGKANAEIVTKIKYRLEFEEYPETLEDGVTCIYNITGMDIEKAKKIFDLKNIQYSYKDGIVYESIYCPFLQTKVYKETQNCNSIKMCQFAAPELVSMTHSSVDFNNNLFKKVFDSNELSLDTNTLNIFASAHKISYKFIHPITGLQCAKKPKLEKHYQRDDDLSEPTYFIGCKNFKKNE</sequence>
<keyword evidence="3" id="KW-1185">Reference proteome</keyword>
<name>A0A397UL76_9GLOM</name>
<dbReference type="AlphaFoldDB" id="A0A397UL76"/>
<feature type="compositionally biased region" description="Acidic residues" evidence="1">
    <location>
        <begin position="14"/>
        <end position="29"/>
    </location>
</feature>
<reference evidence="2 3" key="1">
    <citation type="submission" date="2018-06" db="EMBL/GenBank/DDBJ databases">
        <title>Comparative genomics reveals the genomic features of Rhizophagus irregularis, R. cerebriforme, R. diaphanum and Gigaspora rosea, and their symbiotic lifestyle signature.</title>
        <authorList>
            <person name="Morin E."/>
            <person name="San Clemente H."/>
            <person name="Chen E.C.H."/>
            <person name="De La Providencia I."/>
            <person name="Hainaut M."/>
            <person name="Kuo A."/>
            <person name="Kohler A."/>
            <person name="Murat C."/>
            <person name="Tang N."/>
            <person name="Roy S."/>
            <person name="Loubradou J."/>
            <person name="Henrissat B."/>
            <person name="Grigoriev I.V."/>
            <person name="Corradi N."/>
            <person name="Roux C."/>
            <person name="Martin F.M."/>
        </authorList>
    </citation>
    <scope>NUCLEOTIDE SEQUENCE [LARGE SCALE GENOMIC DNA]</scope>
    <source>
        <strain evidence="2 3">DAOM 194757</strain>
    </source>
</reference>
<gene>
    <name evidence="2" type="ORF">C2G38_2204623</name>
</gene>
<dbReference type="Proteomes" id="UP000266673">
    <property type="component" value="Unassembled WGS sequence"/>
</dbReference>
<dbReference type="EMBL" id="QKWP01001185">
    <property type="protein sequence ID" value="RIB11005.1"/>
    <property type="molecule type" value="Genomic_DNA"/>
</dbReference>
<feature type="compositionally biased region" description="Polar residues" evidence="1">
    <location>
        <begin position="1"/>
        <end position="12"/>
    </location>
</feature>